<feature type="repeat" description="ANK" evidence="13">
    <location>
        <begin position="559"/>
        <end position="591"/>
    </location>
</feature>
<evidence type="ECO:0000256" key="1">
    <source>
        <dbReference type="ARBA" id="ARBA00004141"/>
    </source>
</evidence>
<dbReference type="InterPro" id="IPR002110">
    <property type="entry name" value="Ankyrin_rpt"/>
</dbReference>
<dbReference type="Pfam" id="PF13637">
    <property type="entry name" value="Ank_4"/>
    <property type="match status" value="2"/>
</dbReference>
<comment type="domain">
    <text evidence="14">The KHA domain (rich in hydrophobic and acidic residues) present in the C-terminal part is likely to be important for tetramerization.</text>
</comment>
<accession>A0A8S9JC74</accession>
<evidence type="ECO:0000256" key="13">
    <source>
        <dbReference type="PROSITE-ProRule" id="PRU00023"/>
    </source>
</evidence>
<feature type="repeat" description="ANK" evidence="13">
    <location>
        <begin position="526"/>
        <end position="558"/>
    </location>
</feature>
<evidence type="ECO:0000256" key="11">
    <source>
        <dbReference type="ARBA" id="ARBA00023136"/>
    </source>
</evidence>
<keyword evidence="11" id="KW-0472">Membrane</keyword>
<dbReference type="Pfam" id="PF12796">
    <property type="entry name" value="Ank_2"/>
    <property type="match status" value="2"/>
</dbReference>
<dbReference type="PANTHER" id="PTHR45743">
    <property type="entry name" value="POTASSIUM CHANNEL AKT1"/>
    <property type="match status" value="1"/>
</dbReference>
<keyword evidence="7 14" id="KW-0851">Voltage-gated channel</keyword>
<dbReference type="GO" id="GO:0005249">
    <property type="term" value="F:voltage-gated potassium channel activity"/>
    <property type="evidence" value="ECO:0007669"/>
    <property type="project" value="UniProtKB-UniRule"/>
</dbReference>
<feature type="domain" description="Cyclic nucleotide-binding" evidence="15">
    <location>
        <begin position="349"/>
        <end position="469"/>
    </location>
</feature>
<dbReference type="PROSITE" id="PS51490">
    <property type="entry name" value="KHA"/>
    <property type="match status" value="1"/>
</dbReference>
<dbReference type="InterPro" id="IPR014710">
    <property type="entry name" value="RmlC-like_jellyroll"/>
</dbReference>
<keyword evidence="13" id="KW-0040">ANK repeat</keyword>
<dbReference type="InterPro" id="IPR045319">
    <property type="entry name" value="KAT/AKT"/>
</dbReference>
<dbReference type="InterPro" id="IPR018490">
    <property type="entry name" value="cNMP-bd_dom_sf"/>
</dbReference>
<evidence type="ECO:0000259" key="16">
    <source>
        <dbReference type="PROSITE" id="PS51490"/>
    </source>
</evidence>
<gene>
    <name evidence="17" type="ORF">F2Q68_00002577</name>
</gene>
<proteinExistence type="inferred from homology"/>
<evidence type="ECO:0000256" key="5">
    <source>
        <dbReference type="ARBA" id="ARBA00022692"/>
    </source>
</evidence>
<dbReference type="AlphaFoldDB" id="A0A8S9JC74"/>
<dbReference type="InterPro" id="IPR005174">
    <property type="entry name" value="KIB1-4_b-propeller"/>
</dbReference>
<dbReference type="InterPro" id="IPR036770">
    <property type="entry name" value="Ankyrin_rpt-contain_sf"/>
</dbReference>
<keyword evidence="3 14" id="KW-0813">Transport</keyword>
<dbReference type="SUPFAM" id="SSF51206">
    <property type="entry name" value="cAMP-binding domain-like"/>
    <property type="match status" value="2"/>
</dbReference>
<evidence type="ECO:0000313" key="17">
    <source>
        <dbReference type="EMBL" id="KAF2579734.1"/>
    </source>
</evidence>
<organism evidence="17 18">
    <name type="scientific">Brassica cretica</name>
    <name type="common">Mustard</name>
    <dbReference type="NCBI Taxonomy" id="69181"/>
    <lineage>
        <taxon>Eukaryota</taxon>
        <taxon>Viridiplantae</taxon>
        <taxon>Streptophyta</taxon>
        <taxon>Embryophyta</taxon>
        <taxon>Tracheophyta</taxon>
        <taxon>Spermatophyta</taxon>
        <taxon>Magnoliopsida</taxon>
        <taxon>eudicotyledons</taxon>
        <taxon>Gunneridae</taxon>
        <taxon>Pentapetalae</taxon>
        <taxon>rosids</taxon>
        <taxon>malvids</taxon>
        <taxon>Brassicales</taxon>
        <taxon>Brassicaceae</taxon>
        <taxon>Brassiceae</taxon>
        <taxon>Brassica</taxon>
    </lineage>
</organism>
<dbReference type="GO" id="GO:0034702">
    <property type="term" value="C:monoatomic ion channel complex"/>
    <property type="evidence" value="ECO:0007669"/>
    <property type="project" value="UniProtKB-KW"/>
</dbReference>
<name>A0A8S9JC74_BRACR</name>
<dbReference type="InterPro" id="IPR021789">
    <property type="entry name" value="KHA_dom"/>
</dbReference>
<dbReference type="CDD" id="cd00038">
    <property type="entry name" value="CAP_ED"/>
    <property type="match status" value="2"/>
</dbReference>
<dbReference type="FunFam" id="2.60.120.10:FF:000074">
    <property type="entry name" value="Potassium channel KAT2"/>
    <property type="match status" value="2"/>
</dbReference>
<comment type="similarity">
    <text evidence="2 14">Belongs to the potassium channel family. Plant (TC 1.A.1.4) subfamily.</text>
</comment>
<comment type="domain">
    <text evidence="14">The segment S4 is probably the voltage-sensor and is characterized by a series of positively charged amino acids. The pore-forming region H5 is enclosed by the transmembrane segments S5 and S6 in the Shaker-type (1P/6TM) and contains the GYGD signature motif which seems to be involved in potassium selectivity.</text>
</comment>
<evidence type="ECO:0000313" key="18">
    <source>
        <dbReference type="Proteomes" id="UP000712281"/>
    </source>
</evidence>
<dbReference type="SUPFAM" id="SSF48403">
    <property type="entry name" value="Ankyrin repeat"/>
    <property type="match status" value="2"/>
</dbReference>
<comment type="subcellular location">
    <subcellularLocation>
        <location evidence="1 14">Membrane</location>
        <topology evidence="1 14">Multi-pass membrane protein</topology>
    </subcellularLocation>
</comment>
<keyword evidence="12 14" id="KW-0407">Ion channel</keyword>
<keyword evidence="4 14" id="KW-0633">Potassium transport</keyword>
<evidence type="ECO:0000256" key="12">
    <source>
        <dbReference type="ARBA" id="ARBA00023303"/>
    </source>
</evidence>
<evidence type="ECO:0000256" key="7">
    <source>
        <dbReference type="ARBA" id="ARBA00022882"/>
    </source>
</evidence>
<dbReference type="InterPro" id="IPR000595">
    <property type="entry name" value="cNMP-bd_dom"/>
</dbReference>
<evidence type="ECO:0000259" key="15">
    <source>
        <dbReference type="PROSITE" id="PS50042"/>
    </source>
</evidence>
<feature type="repeat" description="ANK" evidence="13">
    <location>
        <begin position="936"/>
        <end position="968"/>
    </location>
</feature>
<comment type="subunit">
    <text evidence="14">The potassium channel is composed of a homo- or heterotetrameric complex of pore-forming subunits.</text>
</comment>
<dbReference type="Gene3D" id="1.10.287.630">
    <property type="entry name" value="Helix hairpin bin"/>
    <property type="match status" value="2"/>
</dbReference>
<keyword evidence="8 14" id="KW-0630">Potassium</keyword>
<comment type="function">
    <text evidence="14">Potassium channel.</text>
</comment>
<dbReference type="Gene3D" id="2.60.120.10">
    <property type="entry name" value="Jelly Rolls"/>
    <property type="match status" value="2"/>
</dbReference>
<dbReference type="Gene3D" id="1.25.40.20">
    <property type="entry name" value="Ankyrin repeat-containing domain"/>
    <property type="match status" value="4"/>
</dbReference>
<comment type="caution">
    <text evidence="17">The sequence shown here is derived from an EMBL/GenBank/DDBJ whole genome shotgun (WGS) entry which is preliminary data.</text>
</comment>
<dbReference type="PRINTS" id="PR01415">
    <property type="entry name" value="ANKYRIN"/>
</dbReference>
<dbReference type="Proteomes" id="UP000712281">
    <property type="component" value="Unassembled WGS sequence"/>
</dbReference>
<dbReference type="SMART" id="SM00248">
    <property type="entry name" value="ANK"/>
    <property type="match status" value="10"/>
</dbReference>
<keyword evidence="5" id="KW-0812">Transmembrane</keyword>
<feature type="domain" description="Cyclic nucleotide-binding" evidence="15">
    <location>
        <begin position="759"/>
        <end position="879"/>
    </location>
</feature>
<dbReference type="Pfam" id="PF11834">
    <property type="entry name" value="KHA"/>
    <property type="match status" value="1"/>
</dbReference>
<protein>
    <recommendedName>
        <fullName evidence="14">Potassium channel</fullName>
    </recommendedName>
</protein>
<evidence type="ECO:0000256" key="3">
    <source>
        <dbReference type="ARBA" id="ARBA00022448"/>
    </source>
</evidence>
<feature type="repeat" description="ANK" evidence="13">
    <location>
        <begin position="969"/>
        <end position="1001"/>
    </location>
</feature>
<sequence>MKKETVKVRNQTIPEKMCRKSSNYIGSSRGWVASMNTEDMTVHVTNMFNPTVPKSSQRVISLPPFDPIPSDSHRPFNPLCPSGYGASLSSCPDRSQDSDSSVTLALKWDDSISFCNLGNGSKWTHLQHSLPLEFQKSRVFFSDKDSTFYLTHNMPIVHVRHPSPQFHQLTYYPDLASSFCLPDISNTEYEILRWCVPYNQMVQTPSGDLLVVIWFIQVKHDGNPIPYWEQYEKEEDHLVYSTKRFIVLKVDSDNGCQSYTEDIGDLCIFHALIVKGSKTERFRDKMADIMKYMNRNKLSRNIRGQITGHLRLQYQSSYTEAAVLQDIPVSIRAKIAQTLYMPYIEKVPLFRGCSSEFINQIVIRLHEEFFLPGEVIMEQGSVVDQLYFVCHGVLEEIGTAKDGSEEIVSLLQPDNSFGEISILCNIPQPYTVRVSELCRILRLDKQSFMNILEIYFHDGRRILNNLLEGKESNVRIKQLESDITFHISKQEGELALKLNSAAFYGDLYQLKSLIRAGGDPNKTDYDGRSPLHLAASRGYEDITLYLIQESVDVNIKDKLGNTPLLEAIKNGNDRVAALLVKEGATLSIENAGTFLCTVVAKGDSDFLKRLLSNGIDPNSKDYDHRTPLHVAASEGLYLLAMQLVEADEALGCGNKMLIKLLEDAKNLQISSFPSSSKELKGSLIRLHKYIYCKDKMADIMKYMNRNKLSRNIRGQITGHLRLQYQSSYTEAAVLQDIPVSIRAKIAQTLYMPYIEKVPLFRGCSSEFINQIVIRLHEEFFLPGEVIMEQGSVVDQLYFVCHGVLEEIGTAKDGSEEIVSLLQPDNSFGEISILCNIPQPYTVRVSELCRILRLDKQSFMNILEIYFHDGRRILNNLLEGKESNIRIKQLESDITFHISKQEGELALKLNSAAFYGDLYQLKSLIRAGGDPNKTDYDGRSPLHLAASRGYEDITLYLIQESVDVNIKDKLGNTPLLEAIKNGNDRVAALLVKEGATLSIENAGTFLCTVVSKGDSDFLKRLLNNGIDPNSKDYDHRTPLHVAASEGLYLLAMQLVEADEALGCGNKMLIKLLEDAKNLQISSFPSSSKELKDRVYKKKCTVYSSHPNDAKETRRRGIVLWVPRSIEELVRTAAEQLNVSEASCVLSEDEGKIIDVDLISDGQKLYLTIET</sequence>
<evidence type="ECO:0000256" key="14">
    <source>
        <dbReference type="RuleBase" id="RU369015"/>
    </source>
</evidence>
<dbReference type="EMBL" id="QGKW02001660">
    <property type="protein sequence ID" value="KAF2579734.1"/>
    <property type="molecule type" value="Genomic_DNA"/>
</dbReference>
<dbReference type="PANTHER" id="PTHR45743:SF3">
    <property type="entry name" value="POTASSIUM CHANNEL SKOR"/>
    <property type="match status" value="1"/>
</dbReference>
<evidence type="ECO:0000256" key="4">
    <source>
        <dbReference type="ARBA" id="ARBA00022538"/>
    </source>
</evidence>
<evidence type="ECO:0000256" key="2">
    <source>
        <dbReference type="ARBA" id="ARBA00007929"/>
    </source>
</evidence>
<keyword evidence="9" id="KW-1133">Transmembrane helix</keyword>
<evidence type="ECO:0000256" key="10">
    <source>
        <dbReference type="ARBA" id="ARBA00023065"/>
    </source>
</evidence>
<dbReference type="PROSITE" id="PS50297">
    <property type="entry name" value="ANK_REP_REGION"/>
    <property type="match status" value="4"/>
</dbReference>
<dbReference type="Pfam" id="PF00027">
    <property type="entry name" value="cNMP_binding"/>
    <property type="match status" value="2"/>
</dbReference>
<evidence type="ECO:0000256" key="8">
    <source>
        <dbReference type="ARBA" id="ARBA00022958"/>
    </source>
</evidence>
<evidence type="ECO:0000256" key="6">
    <source>
        <dbReference type="ARBA" id="ARBA00022826"/>
    </source>
</evidence>
<keyword evidence="10 14" id="KW-0406">Ion transport</keyword>
<dbReference type="PROSITE" id="PS50088">
    <property type="entry name" value="ANK_REPEAT"/>
    <property type="match status" value="4"/>
</dbReference>
<dbReference type="SMART" id="SM00100">
    <property type="entry name" value="cNMP"/>
    <property type="match status" value="2"/>
</dbReference>
<keyword evidence="6 14" id="KW-0631">Potassium channel</keyword>
<evidence type="ECO:0000256" key="9">
    <source>
        <dbReference type="ARBA" id="ARBA00022989"/>
    </source>
</evidence>
<dbReference type="Pfam" id="PF03478">
    <property type="entry name" value="Beta-prop_KIB1-4"/>
    <property type="match status" value="1"/>
</dbReference>
<reference evidence="17" key="1">
    <citation type="submission" date="2019-12" db="EMBL/GenBank/DDBJ databases">
        <title>Genome sequencing and annotation of Brassica cretica.</title>
        <authorList>
            <person name="Studholme D.J."/>
            <person name="Sarris P.F."/>
        </authorList>
    </citation>
    <scope>NUCLEOTIDE SEQUENCE</scope>
    <source>
        <strain evidence="17">PFS-001/15</strain>
        <tissue evidence="17">Leaf</tissue>
    </source>
</reference>
<dbReference type="PROSITE" id="PS50042">
    <property type="entry name" value="CNMP_BINDING_3"/>
    <property type="match status" value="2"/>
</dbReference>
<feature type="domain" description="KHA" evidence="16">
    <location>
        <begin position="1097"/>
        <end position="1169"/>
    </location>
</feature>